<dbReference type="InterPro" id="IPR002575">
    <property type="entry name" value="Aminoglycoside_PTrfase"/>
</dbReference>
<dbReference type="SUPFAM" id="SSF56112">
    <property type="entry name" value="Protein kinase-like (PK-like)"/>
    <property type="match status" value="1"/>
</dbReference>
<reference evidence="3" key="1">
    <citation type="submission" date="2018-12" db="EMBL/GenBank/DDBJ databases">
        <title>Tengunoibacter tsumagoiensis gen. nov., sp. nov., Dictyobacter kobayashii sp. nov., D. alpinus sp. nov., and D. joshuensis sp. nov. and description of Dictyobacteraceae fam. nov. within the order Ktedonobacterales isolated from Tengu-no-mugimeshi.</title>
        <authorList>
            <person name="Wang C.M."/>
            <person name="Zheng Y."/>
            <person name="Sakai Y."/>
            <person name="Toyoda A."/>
            <person name="Minakuchi Y."/>
            <person name="Abe K."/>
            <person name="Yokota A."/>
            <person name="Yabe S."/>
        </authorList>
    </citation>
    <scope>NUCLEOTIDE SEQUENCE [LARGE SCALE GENOMIC DNA]</scope>
    <source>
        <strain evidence="3">Uno16</strain>
    </source>
</reference>
<name>A0A402BC72_9CHLR</name>
<dbReference type="Pfam" id="PF01636">
    <property type="entry name" value="APH"/>
    <property type="match status" value="1"/>
</dbReference>
<evidence type="ECO:0000313" key="3">
    <source>
        <dbReference type="Proteomes" id="UP000287171"/>
    </source>
</evidence>
<sequence length="289" mass="33434">MVEGSSTFVYRIAYANELFYLRVLPEEQTSFAPEVAVHTRLRQMGVRVPEVVYFEHYNERLQRSVMVTTEIKGCSLSQSGSLDIQRMQAILVEAGQELAQINSVSVDGFGWVARERPDNTYLHAQWPTHRVFALEDWDVYRTFLARNVLHSAEIIQLEQILVHYDSWLDDHESYLAHGDFDITHIYQEDGRYSGIIDFGEIRGASRWYDLGHFHMRDGEALPYTVLAGLLAGYQEHMPLPPDYEQRLRFNSLLINVRALARSLQKGPANRYTQHQLKILREDLAFLSGN</sequence>
<dbReference type="Gene3D" id="3.30.200.150">
    <property type="match status" value="1"/>
</dbReference>
<feature type="domain" description="Aminoglycoside phosphotransferase" evidence="1">
    <location>
        <begin position="8"/>
        <end position="241"/>
    </location>
</feature>
<accession>A0A402BC72</accession>
<organism evidence="2 3">
    <name type="scientific">Dictyobacter alpinus</name>
    <dbReference type="NCBI Taxonomy" id="2014873"/>
    <lineage>
        <taxon>Bacteria</taxon>
        <taxon>Bacillati</taxon>
        <taxon>Chloroflexota</taxon>
        <taxon>Ktedonobacteria</taxon>
        <taxon>Ktedonobacterales</taxon>
        <taxon>Dictyobacteraceae</taxon>
        <taxon>Dictyobacter</taxon>
    </lineage>
</organism>
<comment type="caution">
    <text evidence="2">The sequence shown here is derived from an EMBL/GenBank/DDBJ whole genome shotgun (WGS) entry which is preliminary data.</text>
</comment>
<dbReference type="InterPro" id="IPR051678">
    <property type="entry name" value="AGP_Transferase"/>
</dbReference>
<dbReference type="InterPro" id="IPR011009">
    <property type="entry name" value="Kinase-like_dom_sf"/>
</dbReference>
<dbReference type="Proteomes" id="UP000287171">
    <property type="component" value="Unassembled WGS sequence"/>
</dbReference>
<dbReference type="OrthoDB" id="3806873at2"/>
<evidence type="ECO:0000313" key="2">
    <source>
        <dbReference type="EMBL" id="GCE29008.1"/>
    </source>
</evidence>
<gene>
    <name evidence="2" type="ORF">KDA_44920</name>
</gene>
<dbReference type="Gene3D" id="3.90.1200.10">
    <property type="match status" value="1"/>
</dbReference>
<keyword evidence="3" id="KW-1185">Reference proteome</keyword>
<dbReference type="RefSeq" id="WP_126629160.1">
    <property type="nucleotide sequence ID" value="NZ_BIFT01000001.1"/>
</dbReference>
<evidence type="ECO:0000259" key="1">
    <source>
        <dbReference type="Pfam" id="PF01636"/>
    </source>
</evidence>
<protein>
    <recommendedName>
        <fullName evidence="1">Aminoglycoside phosphotransferase domain-containing protein</fullName>
    </recommendedName>
</protein>
<dbReference type="EMBL" id="BIFT01000001">
    <property type="protein sequence ID" value="GCE29008.1"/>
    <property type="molecule type" value="Genomic_DNA"/>
</dbReference>
<dbReference type="PANTHER" id="PTHR21310">
    <property type="entry name" value="AMINOGLYCOSIDE PHOSPHOTRANSFERASE-RELATED-RELATED"/>
    <property type="match status" value="1"/>
</dbReference>
<dbReference type="AlphaFoldDB" id="A0A402BC72"/>
<proteinExistence type="predicted"/>